<dbReference type="KEGG" id="cle:Clole_1482"/>
<accession>F2JJ49</accession>
<dbReference type="AlphaFoldDB" id="F2JJ49"/>
<sequence length="140" mass="16088">MKLLDVNMFNQIRVPGSNHIENINRIDKANRDSGHAPIFGLIAAFQYGLMIGKREERAKRTEDKIESILITDEATIDMYHIFHEKMLELGVEDDEVESFIEKYKESLLGIFDGNVPDYVISCVYRAKEIEILARKEVAAK</sequence>
<dbReference type="EMBL" id="CP002582">
    <property type="protein sequence ID" value="ADZ83208.1"/>
    <property type="molecule type" value="Genomic_DNA"/>
</dbReference>
<reference evidence="1 2" key="1">
    <citation type="journal article" date="2011" name="J. Bacteriol.">
        <title>Complete genome sequence of the cellulose-degrading bacterium Cellulosilyticum lentocellum.</title>
        <authorList>
            <consortium name="US DOE Joint Genome Institute"/>
            <person name="Miller D.A."/>
            <person name="Suen G."/>
            <person name="Bruce D."/>
            <person name="Copeland A."/>
            <person name="Cheng J.F."/>
            <person name="Detter C."/>
            <person name="Goodwin L.A."/>
            <person name="Han C.S."/>
            <person name="Hauser L.J."/>
            <person name="Land M.L."/>
            <person name="Lapidus A."/>
            <person name="Lucas S."/>
            <person name="Meincke L."/>
            <person name="Pitluck S."/>
            <person name="Tapia R."/>
            <person name="Teshima H."/>
            <person name="Woyke T."/>
            <person name="Fox B.G."/>
            <person name="Angert E.R."/>
            <person name="Currie C.R."/>
        </authorList>
    </citation>
    <scope>NUCLEOTIDE SEQUENCE [LARGE SCALE GENOMIC DNA]</scope>
    <source>
        <strain evidence="2">ATCC 49066 / DSM 5427 / NCIMB 11756 / RHM5</strain>
    </source>
</reference>
<dbReference type="STRING" id="642492.Clole_1482"/>
<dbReference type="HOGENOM" id="CLU_1831547_0_0_9"/>
<dbReference type="Proteomes" id="UP000008467">
    <property type="component" value="Chromosome"/>
</dbReference>
<dbReference type="RefSeq" id="WP_013656506.1">
    <property type="nucleotide sequence ID" value="NC_015275.1"/>
</dbReference>
<evidence type="ECO:0000313" key="1">
    <source>
        <dbReference type="EMBL" id="ADZ83208.1"/>
    </source>
</evidence>
<organism evidence="1 2">
    <name type="scientific">Cellulosilyticum lentocellum (strain ATCC 49066 / DSM 5427 / NCIMB 11756 / RHM5)</name>
    <name type="common">Clostridium lentocellum</name>
    <dbReference type="NCBI Taxonomy" id="642492"/>
    <lineage>
        <taxon>Bacteria</taxon>
        <taxon>Bacillati</taxon>
        <taxon>Bacillota</taxon>
        <taxon>Clostridia</taxon>
        <taxon>Lachnospirales</taxon>
        <taxon>Cellulosilyticaceae</taxon>
        <taxon>Cellulosilyticum</taxon>
    </lineage>
</organism>
<keyword evidence="2" id="KW-1185">Reference proteome</keyword>
<gene>
    <name evidence="1" type="ordered locus">Clole_1482</name>
</gene>
<proteinExistence type="predicted"/>
<evidence type="ECO:0000313" key="2">
    <source>
        <dbReference type="Proteomes" id="UP000008467"/>
    </source>
</evidence>
<name>F2JJ49_CELLD</name>
<protein>
    <submittedName>
        <fullName evidence="1">Uncharacterized protein</fullName>
    </submittedName>
</protein>